<protein>
    <submittedName>
        <fullName evidence="1">Unannotated protein</fullName>
    </submittedName>
</protein>
<sequence length="133" mass="14268">MPWIRIPARPAHHASTLACASFKSVKVSPAQNDDRTNCTIRSTRGLSVGVRTRAGSITNPRDCAYSTNASFNRGSIPSAFVTTGVRLSGIRTLNTPPKNRHAASHPAITVSVVCVNDNHTNMCRENTAVKINA</sequence>
<name>A0A6J6G3L0_9ZZZZ</name>
<accession>A0A6J6G3L0</accession>
<gene>
    <name evidence="1" type="ORF">UFOPK1493_03991</name>
</gene>
<proteinExistence type="predicted"/>
<reference evidence="1" key="1">
    <citation type="submission" date="2020-05" db="EMBL/GenBank/DDBJ databases">
        <authorList>
            <person name="Chiriac C."/>
            <person name="Salcher M."/>
            <person name="Ghai R."/>
            <person name="Kavagutti S V."/>
        </authorList>
    </citation>
    <scope>NUCLEOTIDE SEQUENCE</scope>
</reference>
<dbReference type="EMBL" id="CAEZSR010000269">
    <property type="protein sequence ID" value="CAB4595691.1"/>
    <property type="molecule type" value="Genomic_DNA"/>
</dbReference>
<organism evidence="1">
    <name type="scientific">freshwater metagenome</name>
    <dbReference type="NCBI Taxonomy" id="449393"/>
    <lineage>
        <taxon>unclassified sequences</taxon>
        <taxon>metagenomes</taxon>
        <taxon>ecological metagenomes</taxon>
    </lineage>
</organism>
<evidence type="ECO:0000313" key="1">
    <source>
        <dbReference type="EMBL" id="CAB4595691.1"/>
    </source>
</evidence>
<dbReference type="AlphaFoldDB" id="A0A6J6G3L0"/>